<evidence type="ECO:0000256" key="1">
    <source>
        <dbReference type="ARBA" id="ARBA00023015"/>
    </source>
</evidence>
<sequence length="263" mass="28416">MPPRDAAPSSDGLFNQSLAKGLQVLSAFNGAHRSLTLAEVAQRTGMSKASAQRSVHTLQTLGYIGKHPSTRRFLLLPRVVELGFNYLDAHPMISAAHTYLAQLARASGETATLTEPTDTHMVYLAQVLTTQHIPMLTPVGTQIPMYASSCGRAYLSQLPTAQARTLLEQAVRPARTRTTLTQVEPLMAQLQRCVETGYATNCEELFIGDMGIAAPVFNTRGEAVGAVHVAPPTSRWSMADAERQLAPLVIECARAISRLVPPT</sequence>
<dbReference type="GeneID" id="80803632"/>
<dbReference type="InterPro" id="IPR036388">
    <property type="entry name" value="WH-like_DNA-bd_sf"/>
</dbReference>
<dbReference type="InterPro" id="IPR036390">
    <property type="entry name" value="WH_DNA-bd_sf"/>
</dbReference>
<comment type="caution">
    <text evidence="6">The sequence shown here is derived from an EMBL/GenBank/DDBJ whole genome shotgun (WGS) entry which is preliminary data.</text>
</comment>
<feature type="domain" description="IclR-ED" evidence="5">
    <location>
        <begin position="78"/>
        <end position="262"/>
    </location>
</feature>
<evidence type="ECO:0000259" key="5">
    <source>
        <dbReference type="PROSITE" id="PS51078"/>
    </source>
</evidence>
<dbReference type="RefSeq" id="WP_066538424.1">
    <property type="nucleotide sequence ID" value="NZ_PDEA01000001.1"/>
</dbReference>
<dbReference type="GO" id="GO:0003700">
    <property type="term" value="F:DNA-binding transcription factor activity"/>
    <property type="evidence" value="ECO:0007669"/>
    <property type="project" value="TreeGrafter"/>
</dbReference>
<evidence type="ECO:0000256" key="3">
    <source>
        <dbReference type="ARBA" id="ARBA00023163"/>
    </source>
</evidence>
<dbReference type="PANTHER" id="PTHR30136:SF35">
    <property type="entry name" value="HTH-TYPE TRANSCRIPTIONAL REGULATOR RV1719"/>
    <property type="match status" value="1"/>
</dbReference>
<dbReference type="EMBL" id="PDEA01000001">
    <property type="protein sequence ID" value="PEH90826.1"/>
    <property type="molecule type" value="Genomic_DNA"/>
</dbReference>
<name>A0A2A7V063_COMTR</name>
<keyword evidence="3" id="KW-0804">Transcription</keyword>
<gene>
    <name evidence="6" type="ORF">CRM82_02615</name>
</gene>
<dbReference type="GO" id="GO:0045892">
    <property type="term" value="P:negative regulation of DNA-templated transcription"/>
    <property type="evidence" value="ECO:0007669"/>
    <property type="project" value="TreeGrafter"/>
</dbReference>
<dbReference type="PROSITE" id="PS51078">
    <property type="entry name" value="ICLR_ED"/>
    <property type="match status" value="1"/>
</dbReference>
<dbReference type="InterPro" id="IPR050707">
    <property type="entry name" value="HTH_MetabolicPath_Reg"/>
</dbReference>
<dbReference type="GO" id="GO:0003677">
    <property type="term" value="F:DNA binding"/>
    <property type="evidence" value="ECO:0007669"/>
    <property type="project" value="UniProtKB-KW"/>
</dbReference>
<protein>
    <submittedName>
        <fullName evidence="6">IclR family transcriptional regulator</fullName>
    </submittedName>
</protein>
<dbReference type="Pfam" id="PF09339">
    <property type="entry name" value="HTH_IclR"/>
    <property type="match status" value="1"/>
</dbReference>
<accession>A0A2A7V063</accession>
<keyword evidence="7" id="KW-1185">Reference proteome</keyword>
<dbReference type="InterPro" id="IPR005471">
    <property type="entry name" value="Tscrpt_reg_IclR_N"/>
</dbReference>
<keyword evidence="1" id="KW-0805">Transcription regulation</keyword>
<feature type="domain" description="HTH iclR-type" evidence="4">
    <location>
        <begin position="15"/>
        <end position="77"/>
    </location>
</feature>
<evidence type="ECO:0000313" key="6">
    <source>
        <dbReference type="EMBL" id="PEH90826.1"/>
    </source>
</evidence>
<dbReference type="InterPro" id="IPR014757">
    <property type="entry name" value="Tscrpt_reg_IclR_C"/>
</dbReference>
<dbReference type="SUPFAM" id="SSF46785">
    <property type="entry name" value="Winged helix' DNA-binding domain"/>
    <property type="match status" value="1"/>
</dbReference>
<dbReference type="Gene3D" id="1.10.10.10">
    <property type="entry name" value="Winged helix-like DNA-binding domain superfamily/Winged helix DNA-binding domain"/>
    <property type="match status" value="1"/>
</dbReference>
<dbReference type="STRING" id="1219032.GCA_001515545_02417"/>
<evidence type="ECO:0000256" key="2">
    <source>
        <dbReference type="ARBA" id="ARBA00023125"/>
    </source>
</evidence>
<dbReference type="Gene3D" id="3.30.450.40">
    <property type="match status" value="1"/>
</dbReference>
<evidence type="ECO:0000313" key="7">
    <source>
        <dbReference type="Proteomes" id="UP000220246"/>
    </source>
</evidence>
<proteinExistence type="predicted"/>
<dbReference type="PANTHER" id="PTHR30136">
    <property type="entry name" value="HELIX-TURN-HELIX TRANSCRIPTIONAL REGULATOR, ICLR FAMILY"/>
    <property type="match status" value="1"/>
</dbReference>
<dbReference type="PROSITE" id="PS51077">
    <property type="entry name" value="HTH_ICLR"/>
    <property type="match status" value="1"/>
</dbReference>
<keyword evidence="2" id="KW-0238">DNA-binding</keyword>
<dbReference type="InterPro" id="IPR029016">
    <property type="entry name" value="GAF-like_dom_sf"/>
</dbReference>
<dbReference type="SUPFAM" id="SSF55781">
    <property type="entry name" value="GAF domain-like"/>
    <property type="match status" value="1"/>
</dbReference>
<reference evidence="7" key="1">
    <citation type="submission" date="2017-09" db="EMBL/GenBank/DDBJ databases">
        <title>FDA dAtabase for Regulatory Grade micrObial Sequences (FDA-ARGOS): Supporting development and validation of Infectious Disease Dx tests.</title>
        <authorList>
            <person name="Minogue T."/>
            <person name="Wolcott M."/>
            <person name="Wasieloski L."/>
            <person name="Aguilar W."/>
            <person name="Moore D."/>
            <person name="Tallon L."/>
            <person name="Sadzewicz L."/>
            <person name="Ott S."/>
            <person name="Zhao X."/>
            <person name="Nagaraj S."/>
            <person name="Vavikolanu K."/>
            <person name="Aluvathingal J."/>
            <person name="Nadendla S."/>
            <person name="Sichtig H."/>
        </authorList>
    </citation>
    <scope>NUCLEOTIDE SEQUENCE [LARGE SCALE GENOMIC DNA]</scope>
    <source>
        <strain evidence="7">FDAARGOS_394</strain>
    </source>
</reference>
<dbReference type="Pfam" id="PF01614">
    <property type="entry name" value="IclR_C"/>
    <property type="match status" value="1"/>
</dbReference>
<dbReference type="AlphaFoldDB" id="A0A2A7V063"/>
<dbReference type="Proteomes" id="UP000220246">
    <property type="component" value="Unassembled WGS sequence"/>
</dbReference>
<dbReference type="SMART" id="SM00346">
    <property type="entry name" value="HTH_ICLR"/>
    <property type="match status" value="1"/>
</dbReference>
<dbReference type="OrthoDB" id="9807558at2"/>
<organism evidence="6 7">
    <name type="scientific">Comamonas terrigena</name>
    <dbReference type="NCBI Taxonomy" id="32013"/>
    <lineage>
        <taxon>Bacteria</taxon>
        <taxon>Pseudomonadati</taxon>
        <taxon>Pseudomonadota</taxon>
        <taxon>Betaproteobacteria</taxon>
        <taxon>Burkholderiales</taxon>
        <taxon>Comamonadaceae</taxon>
        <taxon>Comamonas</taxon>
    </lineage>
</organism>
<evidence type="ECO:0000259" key="4">
    <source>
        <dbReference type="PROSITE" id="PS51077"/>
    </source>
</evidence>